<reference evidence="4 5" key="1">
    <citation type="journal article" date="2014" name="Int. J. Syst. Evol. Microbiol.">
        <title>Complete genome sequence of Corynebacterium casei LMG S-19264T (=DSM 44701T), isolated from a smear-ripened cheese.</title>
        <authorList>
            <consortium name="US DOE Joint Genome Institute (JGI-PGF)"/>
            <person name="Walter F."/>
            <person name="Albersmeier A."/>
            <person name="Kalinowski J."/>
            <person name="Ruckert C."/>
        </authorList>
    </citation>
    <scope>NUCLEOTIDE SEQUENCE [LARGE SCALE GENOMIC DNA]</scope>
    <source>
        <strain evidence="4 5">CGMCC 4.7206</strain>
    </source>
</reference>
<keyword evidence="1" id="KW-1133">Transmembrane helix</keyword>
<dbReference type="Pfam" id="PF10756">
    <property type="entry name" value="bPH_6"/>
    <property type="match status" value="1"/>
</dbReference>
<dbReference type="InterPro" id="IPR019692">
    <property type="entry name" value="CFP-6_PH"/>
</dbReference>
<proteinExistence type="predicted"/>
<dbReference type="AlphaFoldDB" id="A0A917K2M9"/>
<feature type="transmembrane region" description="Helical" evidence="1">
    <location>
        <begin position="16"/>
        <end position="35"/>
    </location>
</feature>
<dbReference type="Proteomes" id="UP000597989">
    <property type="component" value="Unassembled WGS sequence"/>
</dbReference>
<evidence type="ECO:0000259" key="2">
    <source>
        <dbReference type="Pfam" id="PF10756"/>
    </source>
</evidence>
<accession>A0A917K2M9</accession>
<dbReference type="Proteomes" id="UP001500220">
    <property type="component" value="Unassembled WGS sequence"/>
</dbReference>
<gene>
    <name evidence="3" type="ORF">GCM10009545_16520</name>
    <name evidence="4" type="ORF">GCM10011581_35580</name>
</gene>
<evidence type="ECO:0000256" key="1">
    <source>
        <dbReference type="SAM" id="Phobius"/>
    </source>
</evidence>
<sequence>MSTEPVVVRPRKVRRVAIPVAVALVVVFGLVGTLLRDTPTGVVFRVSDQVAMALLGVLLACGVMLLTRPRLRADADGVEVRNIIGTQRFSWPLVQAFSFPDGAPWARLELPEDEYVPIMAIQAADGEQAVVAMRRLRELRRHVQQTQSAE</sequence>
<feature type="domain" description="Low molecular weight protein antigen 6 PH" evidence="2">
    <location>
        <begin position="68"/>
        <end position="138"/>
    </location>
</feature>
<reference evidence="3 6" key="2">
    <citation type="journal article" date="2019" name="Int. J. Syst. Evol. Microbiol.">
        <title>The Global Catalogue of Microorganisms (GCM) 10K type strain sequencing project: providing services to taxonomists for standard genome sequencing and annotation.</title>
        <authorList>
            <consortium name="The Broad Institute Genomics Platform"/>
            <consortium name="The Broad Institute Genome Sequencing Center for Infectious Disease"/>
            <person name="Wu L."/>
            <person name="Ma J."/>
        </authorList>
    </citation>
    <scope>NUCLEOTIDE SEQUENCE [LARGE SCALE GENOMIC DNA]</scope>
    <source>
        <strain evidence="3 6">JCM 10664</strain>
    </source>
</reference>
<evidence type="ECO:0000313" key="4">
    <source>
        <dbReference type="EMBL" id="GGI95345.1"/>
    </source>
</evidence>
<evidence type="ECO:0000313" key="5">
    <source>
        <dbReference type="Proteomes" id="UP000597989"/>
    </source>
</evidence>
<reference evidence="4" key="3">
    <citation type="submission" date="2020-09" db="EMBL/GenBank/DDBJ databases">
        <authorList>
            <person name="Sun Q."/>
            <person name="Zhou Y."/>
        </authorList>
    </citation>
    <scope>NUCLEOTIDE SEQUENCE</scope>
    <source>
        <strain evidence="4">CGMCC 4.7206</strain>
    </source>
</reference>
<dbReference type="EMBL" id="BMMT01000013">
    <property type="protein sequence ID" value="GGI95345.1"/>
    <property type="molecule type" value="Genomic_DNA"/>
</dbReference>
<dbReference type="RefSeq" id="WP_188989132.1">
    <property type="nucleotide sequence ID" value="NZ_BAAAHC010000006.1"/>
</dbReference>
<comment type="caution">
    <text evidence="4">The sequence shown here is derived from an EMBL/GenBank/DDBJ whole genome shotgun (WGS) entry which is preliminary data.</text>
</comment>
<name>A0A917K2M9_9PSEU</name>
<evidence type="ECO:0000313" key="3">
    <source>
        <dbReference type="EMBL" id="GAA0515078.1"/>
    </source>
</evidence>
<keyword evidence="1" id="KW-0812">Transmembrane</keyword>
<keyword evidence="6" id="KW-1185">Reference proteome</keyword>
<protein>
    <submittedName>
        <fullName evidence="4">Membrane protein</fullName>
    </submittedName>
    <submittedName>
        <fullName evidence="3">PH domain-containing protein</fullName>
    </submittedName>
</protein>
<evidence type="ECO:0000313" key="6">
    <source>
        <dbReference type="Proteomes" id="UP001500220"/>
    </source>
</evidence>
<keyword evidence="1" id="KW-0472">Membrane</keyword>
<dbReference type="EMBL" id="BAAAHC010000006">
    <property type="protein sequence ID" value="GAA0515078.1"/>
    <property type="molecule type" value="Genomic_DNA"/>
</dbReference>
<feature type="transmembrane region" description="Helical" evidence="1">
    <location>
        <begin position="50"/>
        <end position="67"/>
    </location>
</feature>
<organism evidence="4 5">
    <name type="scientific">Saccharopolyspora thermophila</name>
    <dbReference type="NCBI Taxonomy" id="89367"/>
    <lineage>
        <taxon>Bacteria</taxon>
        <taxon>Bacillati</taxon>
        <taxon>Actinomycetota</taxon>
        <taxon>Actinomycetes</taxon>
        <taxon>Pseudonocardiales</taxon>
        <taxon>Pseudonocardiaceae</taxon>
        <taxon>Saccharopolyspora</taxon>
    </lineage>
</organism>
<reference evidence="3" key="4">
    <citation type="submission" date="2023-12" db="EMBL/GenBank/DDBJ databases">
        <authorList>
            <person name="Sun Q."/>
            <person name="Inoue M."/>
        </authorList>
    </citation>
    <scope>NUCLEOTIDE SEQUENCE</scope>
    <source>
        <strain evidence="3">JCM 10664</strain>
    </source>
</reference>